<keyword evidence="2" id="KW-0378">Hydrolase</keyword>
<dbReference type="GO" id="GO:0005975">
    <property type="term" value="P:carbohydrate metabolic process"/>
    <property type="evidence" value="ECO:0007669"/>
    <property type="project" value="InterPro"/>
</dbReference>
<dbReference type="Proteomes" id="UP001219518">
    <property type="component" value="Unassembled WGS sequence"/>
</dbReference>
<name>A0AAE1I4B2_9NEOP</name>
<dbReference type="AlphaFoldDB" id="A0AAE1I4B2"/>
<comment type="caution">
    <text evidence="5">The sequence shown here is derived from an EMBL/GenBank/DDBJ whole genome shotgun (WGS) entry which is preliminary data.</text>
</comment>
<keyword evidence="3" id="KW-0326">Glycosidase</keyword>
<evidence type="ECO:0000313" key="5">
    <source>
        <dbReference type="EMBL" id="KAK3933177.1"/>
    </source>
</evidence>
<accession>A0AAE1I4B2</accession>
<proteinExistence type="inferred from homology"/>
<dbReference type="EMBL" id="JAHWGI010001443">
    <property type="protein sequence ID" value="KAK3933177.1"/>
    <property type="molecule type" value="Genomic_DNA"/>
</dbReference>
<dbReference type="Gene3D" id="3.20.20.80">
    <property type="entry name" value="Glycosidases"/>
    <property type="match status" value="1"/>
</dbReference>
<feature type="non-terminal residue" evidence="5">
    <location>
        <position position="150"/>
    </location>
</feature>
<evidence type="ECO:0000313" key="6">
    <source>
        <dbReference type="Proteomes" id="UP001219518"/>
    </source>
</evidence>
<protein>
    <submittedName>
        <fullName evidence="5">Cytosolic beta-glucosidase</fullName>
    </submittedName>
</protein>
<sequence length="150" mass="17386">MQMYRFSLSWSRILPDGDPNNINQAGIDYYNNLINELRANGIEPFITLYHFDHPQVIEDTIGGWTNYAMIEKMEQFGRVAFAAFSDRVKYWVTLNEPHMHCNIVYNTATVPPAKLSPGLGEYQCIYHELIAHSRLYHIFKKEFAAKARPG</sequence>
<reference evidence="5" key="1">
    <citation type="submission" date="2021-07" db="EMBL/GenBank/DDBJ databases">
        <authorList>
            <person name="Catto M.A."/>
            <person name="Jacobson A."/>
            <person name="Kennedy G."/>
            <person name="Labadie P."/>
            <person name="Hunt B.G."/>
            <person name="Srinivasan R."/>
        </authorList>
    </citation>
    <scope>NUCLEOTIDE SEQUENCE</scope>
    <source>
        <strain evidence="5">PL_HMW_Pooled</strain>
        <tissue evidence="5">Head</tissue>
    </source>
</reference>
<dbReference type="PANTHER" id="PTHR10353">
    <property type="entry name" value="GLYCOSYL HYDROLASE"/>
    <property type="match status" value="1"/>
</dbReference>
<dbReference type="GO" id="GO:0008422">
    <property type="term" value="F:beta-glucosidase activity"/>
    <property type="evidence" value="ECO:0007669"/>
    <property type="project" value="TreeGrafter"/>
</dbReference>
<organism evidence="5 6">
    <name type="scientific">Frankliniella fusca</name>
    <dbReference type="NCBI Taxonomy" id="407009"/>
    <lineage>
        <taxon>Eukaryota</taxon>
        <taxon>Metazoa</taxon>
        <taxon>Ecdysozoa</taxon>
        <taxon>Arthropoda</taxon>
        <taxon>Hexapoda</taxon>
        <taxon>Insecta</taxon>
        <taxon>Pterygota</taxon>
        <taxon>Neoptera</taxon>
        <taxon>Paraneoptera</taxon>
        <taxon>Thysanoptera</taxon>
        <taxon>Terebrantia</taxon>
        <taxon>Thripoidea</taxon>
        <taxon>Thripidae</taxon>
        <taxon>Frankliniella</taxon>
    </lineage>
</organism>
<evidence type="ECO:0000256" key="1">
    <source>
        <dbReference type="ARBA" id="ARBA00010838"/>
    </source>
</evidence>
<dbReference type="Pfam" id="PF00232">
    <property type="entry name" value="Glyco_hydro_1"/>
    <property type="match status" value="1"/>
</dbReference>
<keyword evidence="6" id="KW-1185">Reference proteome</keyword>
<dbReference type="InterPro" id="IPR017853">
    <property type="entry name" value="GH"/>
</dbReference>
<dbReference type="PANTHER" id="PTHR10353:SF36">
    <property type="entry name" value="LP05116P"/>
    <property type="match status" value="1"/>
</dbReference>
<reference evidence="5" key="2">
    <citation type="journal article" date="2023" name="BMC Genomics">
        <title>Pest status, molecular evolution, and epigenetic factors derived from the genome assembly of Frankliniella fusca, a thysanopteran phytovirus vector.</title>
        <authorList>
            <person name="Catto M.A."/>
            <person name="Labadie P.E."/>
            <person name="Jacobson A.L."/>
            <person name="Kennedy G.G."/>
            <person name="Srinivasan R."/>
            <person name="Hunt B.G."/>
        </authorList>
    </citation>
    <scope>NUCLEOTIDE SEQUENCE</scope>
    <source>
        <strain evidence="5">PL_HMW_Pooled</strain>
    </source>
</reference>
<evidence type="ECO:0000256" key="3">
    <source>
        <dbReference type="ARBA" id="ARBA00023295"/>
    </source>
</evidence>
<evidence type="ECO:0000256" key="2">
    <source>
        <dbReference type="ARBA" id="ARBA00022801"/>
    </source>
</evidence>
<gene>
    <name evidence="5" type="ORF">KUF71_017438</name>
</gene>
<comment type="similarity">
    <text evidence="1 4">Belongs to the glycosyl hydrolase 1 family.</text>
</comment>
<evidence type="ECO:0000256" key="4">
    <source>
        <dbReference type="RuleBase" id="RU003690"/>
    </source>
</evidence>
<dbReference type="InterPro" id="IPR001360">
    <property type="entry name" value="Glyco_hydro_1"/>
</dbReference>
<dbReference type="SUPFAM" id="SSF51445">
    <property type="entry name" value="(Trans)glycosidases"/>
    <property type="match status" value="1"/>
</dbReference>